<evidence type="ECO:0000259" key="2">
    <source>
        <dbReference type="Pfam" id="PF00496"/>
    </source>
</evidence>
<dbReference type="SUPFAM" id="SSF53850">
    <property type="entry name" value="Periplasmic binding protein-like II"/>
    <property type="match status" value="1"/>
</dbReference>
<sequence>MLHNWKRLTLGIICAGLAAGMLGGCGNAAKTASEETTSADTQSQENTQQDAAHLNVAMFWVSTSLDPADGYDGWVLSRIGAGETLVKLDENAEAVPCLAESWEQTDEYTWIFQIREGVTFSNGNPVDAQACMNAIQRAFDLNSRSSEYFQLDSMEADGQTLTIHTIQPTGAIVNNLCEPLFTIVDTSVDEQTMDTAPVCTGPYVIDTFLPETEVTLVCNDDYWDGTPGLDSISVFSVPDSDSRVLAMQSGEADLTTTIDNSNLALFADESQYNVYETIGPRTNVVYYNNARPLLDEKEFRQAVSMAVDKDTYAELIGCAPATGLYSTALACGQQVEDVYPYDPQQAGEILDSLGYLDTDGDGVREADGKNIQLQYYIAADHGSADSTIIAQAVQSDLIKVGINVQLIQTENMSDVRASGNYDFCSANDSTAPTADPEIFLVQHYLTGGSSNYQNYSNPEVDQLIEALASTFDPDQRQQQAGDISRKILEDAGSLYIGYIYGNTVTSSRVSGAVQFPIDYYIITKDITIK</sequence>
<reference evidence="3" key="2">
    <citation type="journal article" date="2021" name="PeerJ">
        <title>Extensive microbial diversity within the chicken gut microbiome revealed by metagenomics and culture.</title>
        <authorList>
            <person name="Gilroy R."/>
            <person name="Ravi A."/>
            <person name="Getino M."/>
            <person name="Pursley I."/>
            <person name="Horton D.L."/>
            <person name="Alikhan N.F."/>
            <person name="Baker D."/>
            <person name="Gharbi K."/>
            <person name="Hall N."/>
            <person name="Watson M."/>
            <person name="Adriaenssens E.M."/>
            <person name="Foster-Nyarko E."/>
            <person name="Jarju S."/>
            <person name="Secka A."/>
            <person name="Antonio M."/>
            <person name="Oren A."/>
            <person name="Chaudhuri R.R."/>
            <person name="La Ragione R."/>
            <person name="Hildebrand F."/>
            <person name="Pallen M.J."/>
        </authorList>
    </citation>
    <scope>NUCLEOTIDE SEQUENCE</scope>
    <source>
        <strain evidence="3">ChiBcec7-5410</strain>
    </source>
</reference>
<dbReference type="GO" id="GO:0043190">
    <property type="term" value="C:ATP-binding cassette (ABC) transporter complex"/>
    <property type="evidence" value="ECO:0007669"/>
    <property type="project" value="InterPro"/>
</dbReference>
<feature type="signal peptide" evidence="1">
    <location>
        <begin position="1"/>
        <end position="28"/>
    </location>
</feature>
<dbReference type="GO" id="GO:1904680">
    <property type="term" value="F:peptide transmembrane transporter activity"/>
    <property type="evidence" value="ECO:0007669"/>
    <property type="project" value="TreeGrafter"/>
</dbReference>
<dbReference type="PANTHER" id="PTHR30290:SF81">
    <property type="entry name" value="OLIGOPEPTIDE-BINDING PROTEIN OPPA"/>
    <property type="match status" value="1"/>
</dbReference>
<proteinExistence type="predicted"/>
<dbReference type="CDD" id="cd08490">
    <property type="entry name" value="PBP2_NikA_DppA_OppA_like_3"/>
    <property type="match status" value="1"/>
</dbReference>
<dbReference type="Gene3D" id="3.10.105.10">
    <property type="entry name" value="Dipeptide-binding Protein, Domain 3"/>
    <property type="match status" value="1"/>
</dbReference>
<evidence type="ECO:0000256" key="1">
    <source>
        <dbReference type="SAM" id="SignalP"/>
    </source>
</evidence>
<dbReference type="AlphaFoldDB" id="A0A9D1H8Y4"/>
<dbReference type="GO" id="GO:0042597">
    <property type="term" value="C:periplasmic space"/>
    <property type="evidence" value="ECO:0007669"/>
    <property type="project" value="UniProtKB-ARBA"/>
</dbReference>
<organism evidence="3 4">
    <name type="scientific">Candidatus Faecivivens stercoripullorum</name>
    <dbReference type="NCBI Taxonomy" id="2840805"/>
    <lineage>
        <taxon>Bacteria</taxon>
        <taxon>Bacillati</taxon>
        <taxon>Bacillota</taxon>
        <taxon>Clostridia</taxon>
        <taxon>Eubacteriales</taxon>
        <taxon>Oscillospiraceae</taxon>
        <taxon>Oscillospiraceae incertae sedis</taxon>
        <taxon>Candidatus Faecivivens</taxon>
    </lineage>
</organism>
<comment type="caution">
    <text evidence="3">The sequence shown here is derived from an EMBL/GenBank/DDBJ whole genome shotgun (WGS) entry which is preliminary data.</text>
</comment>
<dbReference type="Pfam" id="PF00496">
    <property type="entry name" value="SBP_bac_5"/>
    <property type="match status" value="1"/>
</dbReference>
<evidence type="ECO:0000313" key="3">
    <source>
        <dbReference type="EMBL" id="HIT94789.1"/>
    </source>
</evidence>
<dbReference type="GO" id="GO:0015833">
    <property type="term" value="P:peptide transport"/>
    <property type="evidence" value="ECO:0007669"/>
    <property type="project" value="TreeGrafter"/>
</dbReference>
<dbReference type="PIRSF" id="PIRSF002741">
    <property type="entry name" value="MppA"/>
    <property type="match status" value="1"/>
</dbReference>
<dbReference type="EMBL" id="DVLW01000174">
    <property type="protein sequence ID" value="HIT94789.1"/>
    <property type="molecule type" value="Genomic_DNA"/>
</dbReference>
<name>A0A9D1H8Y4_9FIRM</name>
<dbReference type="Proteomes" id="UP000824160">
    <property type="component" value="Unassembled WGS sequence"/>
</dbReference>
<dbReference type="PROSITE" id="PS51257">
    <property type="entry name" value="PROKAR_LIPOPROTEIN"/>
    <property type="match status" value="1"/>
</dbReference>
<reference evidence="3" key="1">
    <citation type="submission" date="2020-10" db="EMBL/GenBank/DDBJ databases">
        <authorList>
            <person name="Gilroy R."/>
        </authorList>
    </citation>
    <scope>NUCLEOTIDE SEQUENCE</scope>
    <source>
        <strain evidence="3">ChiBcec7-5410</strain>
    </source>
</reference>
<feature type="domain" description="Solute-binding protein family 5" evidence="2">
    <location>
        <begin position="94"/>
        <end position="450"/>
    </location>
</feature>
<dbReference type="Gene3D" id="3.40.190.10">
    <property type="entry name" value="Periplasmic binding protein-like II"/>
    <property type="match status" value="1"/>
</dbReference>
<evidence type="ECO:0000313" key="4">
    <source>
        <dbReference type="Proteomes" id="UP000824160"/>
    </source>
</evidence>
<feature type="chain" id="PRO_5038428671" evidence="1">
    <location>
        <begin position="29"/>
        <end position="529"/>
    </location>
</feature>
<dbReference type="InterPro" id="IPR030678">
    <property type="entry name" value="Peptide/Ni-bd"/>
</dbReference>
<accession>A0A9D1H8Y4</accession>
<protein>
    <submittedName>
        <fullName evidence="3">ABC transporter substrate-binding protein</fullName>
    </submittedName>
</protein>
<gene>
    <name evidence="3" type="ORF">IAC43_06355</name>
</gene>
<dbReference type="PANTHER" id="PTHR30290">
    <property type="entry name" value="PERIPLASMIC BINDING COMPONENT OF ABC TRANSPORTER"/>
    <property type="match status" value="1"/>
</dbReference>
<dbReference type="InterPro" id="IPR000914">
    <property type="entry name" value="SBP_5_dom"/>
</dbReference>
<dbReference type="InterPro" id="IPR039424">
    <property type="entry name" value="SBP_5"/>
</dbReference>
<keyword evidence="1" id="KW-0732">Signal</keyword>